<dbReference type="OrthoDB" id="9089941at2"/>
<dbReference type="InterPro" id="IPR050109">
    <property type="entry name" value="HTH-type_TetR-like_transc_reg"/>
</dbReference>
<dbReference type="GO" id="GO:0000976">
    <property type="term" value="F:transcription cis-regulatory region binding"/>
    <property type="evidence" value="ECO:0007669"/>
    <property type="project" value="TreeGrafter"/>
</dbReference>
<evidence type="ECO:0000259" key="5">
    <source>
        <dbReference type="PROSITE" id="PS50977"/>
    </source>
</evidence>
<feature type="domain" description="HTH tetR-type" evidence="5">
    <location>
        <begin position="5"/>
        <end position="65"/>
    </location>
</feature>
<dbReference type="PANTHER" id="PTHR30055">
    <property type="entry name" value="HTH-TYPE TRANSCRIPTIONAL REGULATOR RUTR"/>
    <property type="match status" value="1"/>
</dbReference>
<dbReference type="AlphaFoldDB" id="A0A2U9TBJ0"/>
<keyword evidence="2 4" id="KW-0238">DNA-binding</keyword>
<organism evidence="6 7">
    <name type="scientific">Marilutibacter maris</name>
    <dbReference type="NCBI Taxonomy" id="1605891"/>
    <lineage>
        <taxon>Bacteria</taxon>
        <taxon>Pseudomonadati</taxon>
        <taxon>Pseudomonadota</taxon>
        <taxon>Gammaproteobacteria</taxon>
        <taxon>Lysobacterales</taxon>
        <taxon>Lysobacteraceae</taxon>
        <taxon>Marilutibacter</taxon>
    </lineage>
</organism>
<protein>
    <recommendedName>
        <fullName evidence="5">HTH tetR-type domain-containing protein</fullName>
    </recommendedName>
</protein>
<dbReference type="Pfam" id="PF00440">
    <property type="entry name" value="TetR_N"/>
    <property type="match status" value="1"/>
</dbReference>
<dbReference type="SUPFAM" id="SSF46689">
    <property type="entry name" value="Homeodomain-like"/>
    <property type="match status" value="1"/>
</dbReference>
<dbReference type="InterPro" id="IPR036271">
    <property type="entry name" value="Tet_transcr_reg_TetR-rel_C_sf"/>
</dbReference>
<proteinExistence type="predicted"/>
<evidence type="ECO:0000313" key="7">
    <source>
        <dbReference type="Proteomes" id="UP000249447"/>
    </source>
</evidence>
<dbReference type="GO" id="GO:0003700">
    <property type="term" value="F:DNA-binding transcription factor activity"/>
    <property type="evidence" value="ECO:0007669"/>
    <property type="project" value="TreeGrafter"/>
</dbReference>
<gene>
    <name evidence="6" type="ORF">C9I47_2245</name>
</gene>
<dbReference type="KEGG" id="lmb:C9I47_2245"/>
<dbReference type="Proteomes" id="UP000249447">
    <property type="component" value="Chromosome"/>
</dbReference>
<dbReference type="PANTHER" id="PTHR30055:SF234">
    <property type="entry name" value="HTH-TYPE TRANSCRIPTIONAL REGULATOR BETI"/>
    <property type="match status" value="1"/>
</dbReference>
<dbReference type="SUPFAM" id="SSF48498">
    <property type="entry name" value="Tetracyclin repressor-like, C-terminal domain"/>
    <property type="match status" value="1"/>
</dbReference>
<dbReference type="InterPro" id="IPR001647">
    <property type="entry name" value="HTH_TetR"/>
</dbReference>
<accession>A0A2U9TBJ0</accession>
<evidence type="ECO:0000256" key="4">
    <source>
        <dbReference type="PROSITE-ProRule" id="PRU00335"/>
    </source>
</evidence>
<keyword evidence="7" id="KW-1185">Reference proteome</keyword>
<sequence length="196" mass="22177">MPRRTDTAERILAAARRLFEHEGPAGVTMRRVAAAAGLSPMAIYRHFDNREALLARIGEDSFEAIAGHWSARARGLDPLTRLIAVHRLYLDYALAHPHLFDLAFSTPRRDARRYPEDFHARRSPTLTVVADAVADAMSAGALREDDIWDVTMTLWAHTHGLVALYRSGRFNYDEAAFRDFYEQSLLRLFDGLRPAS</sequence>
<dbReference type="PRINTS" id="PR00455">
    <property type="entry name" value="HTHTETR"/>
</dbReference>
<evidence type="ECO:0000256" key="1">
    <source>
        <dbReference type="ARBA" id="ARBA00023015"/>
    </source>
</evidence>
<reference evidence="6 7" key="1">
    <citation type="submission" date="2018-05" db="EMBL/GenBank/DDBJ databases">
        <title>The complete genome of Lysobacter maris HZ9B, a marine bacterium antagonistic against terrestrial plant pathogens.</title>
        <authorList>
            <person name="Zhang X.-Q."/>
        </authorList>
    </citation>
    <scope>NUCLEOTIDE SEQUENCE [LARGE SCALE GENOMIC DNA]</scope>
    <source>
        <strain evidence="6 7">HZ9B</strain>
    </source>
</reference>
<keyword evidence="1" id="KW-0805">Transcription regulation</keyword>
<evidence type="ECO:0000256" key="2">
    <source>
        <dbReference type="ARBA" id="ARBA00023125"/>
    </source>
</evidence>
<evidence type="ECO:0000313" key="6">
    <source>
        <dbReference type="EMBL" id="AWV07928.1"/>
    </source>
</evidence>
<dbReference type="Gene3D" id="1.10.357.10">
    <property type="entry name" value="Tetracycline Repressor, domain 2"/>
    <property type="match status" value="1"/>
</dbReference>
<dbReference type="PROSITE" id="PS50977">
    <property type="entry name" value="HTH_TETR_2"/>
    <property type="match status" value="1"/>
</dbReference>
<evidence type="ECO:0000256" key="3">
    <source>
        <dbReference type="ARBA" id="ARBA00023163"/>
    </source>
</evidence>
<dbReference type="EMBL" id="CP029843">
    <property type="protein sequence ID" value="AWV07928.1"/>
    <property type="molecule type" value="Genomic_DNA"/>
</dbReference>
<name>A0A2U9TBJ0_9GAMM</name>
<keyword evidence="3" id="KW-0804">Transcription</keyword>
<feature type="DNA-binding region" description="H-T-H motif" evidence="4">
    <location>
        <begin position="28"/>
        <end position="47"/>
    </location>
</feature>
<dbReference type="InterPro" id="IPR009057">
    <property type="entry name" value="Homeodomain-like_sf"/>
</dbReference>
<dbReference type="Pfam" id="PF13305">
    <property type="entry name" value="TetR_C_33"/>
    <property type="match status" value="1"/>
</dbReference>
<dbReference type="RefSeq" id="WP_111266996.1">
    <property type="nucleotide sequence ID" value="NZ_CP029843.1"/>
</dbReference>
<dbReference type="InterPro" id="IPR025996">
    <property type="entry name" value="MT1864/Rv1816-like_C"/>
</dbReference>